<feature type="domain" description="Thioesterase" evidence="3">
    <location>
        <begin position="54"/>
        <end position="127"/>
    </location>
</feature>
<proteinExistence type="inferred from homology"/>
<evidence type="ECO:0000259" key="3">
    <source>
        <dbReference type="Pfam" id="PF03061"/>
    </source>
</evidence>
<gene>
    <name evidence="4" type="primary">paaI</name>
    <name evidence="4" type="ORF">ISG29_05595</name>
</gene>
<protein>
    <submittedName>
        <fullName evidence="4">Hydroxyphenylacetyl-CoA thioesterase PaaI</fullName>
    </submittedName>
</protein>
<dbReference type="InterPro" id="IPR029069">
    <property type="entry name" value="HotDog_dom_sf"/>
</dbReference>
<dbReference type="AlphaFoldDB" id="A0A930UWW1"/>
<keyword evidence="5" id="KW-1185">Reference proteome</keyword>
<comment type="caution">
    <text evidence="4">The sequence shown here is derived from an EMBL/GenBank/DDBJ whole genome shotgun (WGS) entry which is preliminary data.</text>
</comment>
<dbReference type="InterPro" id="IPR003736">
    <property type="entry name" value="PAAI_dom"/>
</dbReference>
<keyword evidence="2" id="KW-0378">Hydrolase</keyword>
<dbReference type="InterPro" id="IPR011973">
    <property type="entry name" value="PaaD"/>
</dbReference>
<reference evidence="4" key="1">
    <citation type="submission" date="2020-11" db="EMBL/GenBank/DDBJ databases">
        <title>Nocardioides sp. CBS4Y-1, whole genome shotgun sequence.</title>
        <authorList>
            <person name="Tuo L."/>
        </authorList>
    </citation>
    <scope>NUCLEOTIDE SEQUENCE</scope>
    <source>
        <strain evidence="4">CBS4Y-1</strain>
    </source>
</reference>
<dbReference type="NCBIfam" id="TIGR02286">
    <property type="entry name" value="PaaD"/>
    <property type="match status" value="1"/>
</dbReference>
<dbReference type="Proteomes" id="UP000656804">
    <property type="component" value="Unassembled WGS sequence"/>
</dbReference>
<accession>A0A930UWW1</accession>
<name>A0A930UWW1_9ACTN</name>
<dbReference type="CDD" id="cd03443">
    <property type="entry name" value="PaaI_thioesterase"/>
    <property type="match status" value="1"/>
</dbReference>
<dbReference type="GO" id="GO:0016289">
    <property type="term" value="F:acyl-CoA hydrolase activity"/>
    <property type="evidence" value="ECO:0007669"/>
    <property type="project" value="UniProtKB-ARBA"/>
</dbReference>
<organism evidence="4 5">
    <name type="scientific">Nocardioides acrostichi</name>
    <dbReference type="NCBI Taxonomy" id="2784339"/>
    <lineage>
        <taxon>Bacteria</taxon>
        <taxon>Bacillati</taxon>
        <taxon>Actinomycetota</taxon>
        <taxon>Actinomycetes</taxon>
        <taxon>Propionibacteriales</taxon>
        <taxon>Nocardioidaceae</taxon>
        <taxon>Nocardioides</taxon>
    </lineage>
</organism>
<dbReference type="FunFam" id="3.10.129.10:FF:000022">
    <property type="entry name" value="Phenylacetic acid degradation protein"/>
    <property type="match status" value="1"/>
</dbReference>
<dbReference type="PANTHER" id="PTHR42856:SF1">
    <property type="entry name" value="ACYL-COENZYME A THIOESTERASE PAAI"/>
    <property type="match status" value="1"/>
</dbReference>
<dbReference type="InterPro" id="IPR006683">
    <property type="entry name" value="Thioestr_dom"/>
</dbReference>
<evidence type="ECO:0000313" key="4">
    <source>
        <dbReference type="EMBL" id="MBF4161157.1"/>
    </source>
</evidence>
<dbReference type="Gene3D" id="3.10.129.10">
    <property type="entry name" value="Hotdog Thioesterase"/>
    <property type="match status" value="1"/>
</dbReference>
<dbReference type="SUPFAM" id="SSF54637">
    <property type="entry name" value="Thioesterase/thiol ester dehydrase-isomerase"/>
    <property type="match status" value="1"/>
</dbReference>
<dbReference type="EMBL" id="JADIVZ010000002">
    <property type="protein sequence ID" value="MBF4161157.1"/>
    <property type="molecule type" value="Genomic_DNA"/>
</dbReference>
<dbReference type="InterPro" id="IPR052723">
    <property type="entry name" value="Acyl-CoA_thioesterase_PaaI"/>
</dbReference>
<dbReference type="PANTHER" id="PTHR42856">
    <property type="entry name" value="ACYL-COENZYME A THIOESTERASE PAAI"/>
    <property type="match status" value="1"/>
</dbReference>
<evidence type="ECO:0000256" key="2">
    <source>
        <dbReference type="ARBA" id="ARBA00022801"/>
    </source>
</evidence>
<comment type="similarity">
    <text evidence="1">Belongs to the thioesterase PaaI family.</text>
</comment>
<sequence>MPRPADPTLLARACAEALWAGDAASQALGMSLESVGPGTSRVRMTVRDDMVNGYGHCHGGILSALADTAFAFACNSRDVVTVAAGFDITFLSPGLLGALLVAEAQEVALRGRSGLYDVTVRDGDTVVAEFRGRSRALGRPILEES</sequence>
<evidence type="ECO:0000313" key="5">
    <source>
        <dbReference type="Proteomes" id="UP000656804"/>
    </source>
</evidence>
<dbReference type="NCBIfam" id="TIGR00369">
    <property type="entry name" value="unchar_dom_1"/>
    <property type="match status" value="1"/>
</dbReference>
<evidence type="ECO:0000256" key="1">
    <source>
        <dbReference type="ARBA" id="ARBA00008324"/>
    </source>
</evidence>
<dbReference type="Pfam" id="PF03061">
    <property type="entry name" value="4HBT"/>
    <property type="match status" value="1"/>
</dbReference>